<dbReference type="PANTHER" id="PTHR43622:SF7">
    <property type="entry name" value="3-DEHYDROQUINATE SYNTHASE, CHLOROPLASTIC"/>
    <property type="match status" value="1"/>
</dbReference>
<dbReference type="GO" id="GO:0009423">
    <property type="term" value="P:chorismate biosynthetic process"/>
    <property type="evidence" value="ECO:0007669"/>
    <property type="project" value="UniProtKB-UniRule"/>
</dbReference>
<dbReference type="EC" id="4.2.3.4" evidence="7 18"/>
<evidence type="ECO:0000256" key="7">
    <source>
        <dbReference type="ARBA" id="ARBA00013031"/>
    </source>
</evidence>
<dbReference type="Pfam" id="PF24621">
    <property type="entry name" value="DHQS_C"/>
    <property type="match status" value="1"/>
</dbReference>
<evidence type="ECO:0000256" key="14">
    <source>
        <dbReference type="ARBA" id="ARBA00023027"/>
    </source>
</evidence>
<evidence type="ECO:0000256" key="10">
    <source>
        <dbReference type="ARBA" id="ARBA00022605"/>
    </source>
</evidence>
<evidence type="ECO:0000256" key="4">
    <source>
        <dbReference type="ARBA" id="ARBA00004496"/>
    </source>
</evidence>
<evidence type="ECO:0000313" key="22">
    <source>
        <dbReference type="Proteomes" id="UP000184536"/>
    </source>
</evidence>
<evidence type="ECO:0000259" key="19">
    <source>
        <dbReference type="Pfam" id="PF01761"/>
    </source>
</evidence>
<dbReference type="STRING" id="1121919.SAMN02745975_01962"/>
<accession>A0A1M6IVX4</accession>
<sequence>MERLQINLGERSYPIYIGEGLFSRLQEIKPTGDRYLLLTDQNVDVYYGDLVMTAIGREKCHKYIIAPGESSKTMETVIQILSYMLDCQFTRKSVIIALGGGVVGDIAGFCASIYMRGIHWIQLPTTLLAQVDSSVGGKTGVNMPQGKNVIGSFYQPQVVVIDTDVLKTLPRRELISGIGEVIKYGIICDYNFFSYIHNHLPSLLTLEKDILEKVIYRCCKMKAEVVAADEREGGLRKILNFGHTFGHGLEAAANYEYYTHGEAVLIGMMVESKIALGMDWIDETYYKEITEAIEKTGISLDISHMDRELLLEKMLRDKKNQENKISFILPKGKGKVQEVLLPKEAVVW</sequence>
<evidence type="ECO:0000256" key="9">
    <source>
        <dbReference type="ARBA" id="ARBA00022490"/>
    </source>
</evidence>
<dbReference type="RefSeq" id="WP_110941105.1">
    <property type="nucleotide sequence ID" value="NZ_FQZV01000023.1"/>
</dbReference>
<dbReference type="InterPro" id="IPR030960">
    <property type="entry name" value="DHQS/DOIS_N"/>
</dbReference>
<dbReference type="PANTHER" id="PTHR43622">
    <property type="entry name" value="3-DEHYDROQUINATE SYNTHASE"/>
    <property type="match status" value="1"/>
</dbReference>
<feature type="domain" description="3-dehydroquinate synthase C-terminal" evidence="20">
    <location>
        <begin position="177"/>
        <end position="320"/>
    </location>
</feature>
<keyword evidence="10 18" id="KW-0028">Amino-acid biosynthesis</keyword>
<feature type="binding site" evidence="18">
    <location>
        <position position="138"/>
    </location>
    <ligand>
        <name>NAD(+)</name>
        <dbReference type="ChEBI" id="CHEBI:57540"/>
    </ligand>
</feature>
<evidence type="ECO:0000256" key="2">
    <source>
        <dbReference type="ARBA" id="ARBA00001911"/>
    </source>
</evidence>
<evidence type="ECO:0000256" key="8">
    <source>
        <dbReference type="ARBA" id="ARBA00017684"/>
    </source>
</evidence>
<dbReference type="GO" id="GO:0005737">
    <property type="term" value="C:cytoplasm"/>
    <property type="evidence" value="ECO:0007669"/>
    <property type="project" value="UniProtKB-SubCell"/>
</dbReference>
<comment type="cofactor">
    <cofactor evidence="18">
        <name>Co(2+)</name>
        <dbReference type="ChEBI" id="CHEBI:48828"/>
    </cofactor>
    <cofactor evidence="18">
        <name>Zn(2+)</name>
        <dbReference type="ChEBI" id="CHEBI:29105"/>
    </cofactor>
    <text evidence="18">Binds 1 divalent metal cation per subunit. Can use either Co(2+) or Zn(2+).</text>
</comment>
<evidence type="ECO:0000256" key="1">
    <source>
        <dbReference type="ARBA" id="ARBA00001393"/>
    </source>
</evidence>
<feature type="binding site" evidence="18">
    <location>
        <position position="180"/>
    </location>
    <ligand>
        <name>Zn(2+)</name>
        <dbReference type="ChEBI" id="CHEBI:29105"/>
    </ligand>
</feature>
<keyword evidence="14 18" id="KW-0520">NAD</keyword>
<proteinExistence type="inferred from homology"/>
<dbReference type="Proteomes" id="UP000184536">
    <property type="component" value="Unassembled WGS sequence"/>
</dbReference>
<comment type="cofactor">
    <cofactor evidence="2 18">
        <name>NAD(+)</name>
        <dbReference type="ChEBI" id="CHEBI:57540"/>
    </cofactor>
</comment>
<evidence type="ECO:0000256" key="11">
    <source>
        <dbReference type="ARBA" id="ARBA00022723"/>
    </source>
</evidence>
<protein>
    <recommendedName>
        <fullName evidence="8 18">3-dehydroquinate synthase</fullName>
        <shortName evidence="18">DHQS</shortName>
        <ecNumber evidence="7 18">4.2.3.4</ecNumber>
    </recommendedName>
</protein>
<evidence type="ECO:0000313" key="21">
    <source>
        <dbReference type="EMBL" id="SHJ38623.1"/>
    </source>
</evidence>
<dbReference type="CDD" id="cd08195">
    <property type="entry name" value="DHQS"/>
    <property type="match status" value="1"/>
</dbReference>
<dbReference type="Gene3D" id="1.20.1090.10">
    <property type="entry name" value="Dehydroquinate synthase-like - alpha domain"/>
    <property type="match status" value="1"/>
</dbReference>
<dbReference type="GO" id="GO:0000166">
    <property type="term" value="F:nucleotide binding"/>
    <property type="evidence" value="ECO:0007669"/>
    <property type="project" value="UniProtKB-KW"/>
</dbReference>
<feature type="domain" description="3-dehydroquinate synthase N-terminal" evidence="19">
    <location>
        <begin position="63"/>
        <end position="175"/>
    </location>
</feature>
<reference evidence="22" key="1">
    <citation type="submission" date="2016-11" db="EMBL/GenBank/DDBJ databases">
        <authorList>
            <person name="Varghese N."/>
            <person name="Submissions S."/>
        </authorList>
    </citation>
    <scope>NUCLEOTIDE SEQUENCE [LARGE SCALE GENOMIC DNA]</scope>
    <source>
        <strain evidence="22">DSM 17957</strain>
    </source>
</reference>
<dbReference type="GO" id="GO:0046872">
    <property type="term" value="F:metal ion binding"/>
    <property type="evidence" value="ECO:0007669"/>
    <property type="project" value="UniProtKB-KW"/>
</dbReference>
<keyword evidence="22" id="KW-1185">Reference proteome</keyword>
<evidence type="ECO:0000256" key="15">
    <source>
        <dbReference type="ARBA" id="ARBA00023141"/>
    </source>
</evidence>
<comment type="function">
    <text evidence="18">Catalyzes the conversion of 3-deoxy-D-arabino-heptulosonate 7-phosphate (DAHP) to dehydroquinate (DHQ).</text>
</comment>
<dbReference type="InterPro" id="IPR050071">
    <property type="entry name" value="Dehydroquinate_synthase"/>
</dbReference>
<name>A0A1M6IVX4_9FIRM</name>
<dbReference type="GO" id="GO:0009073">
    <property type="term" value="P:aromatic amino acid family biosynthetic process"/>
    <property type="evidence" value="ECO:0007669"/>
    <property type="project" value="UniProtKB-KW"/>
</dbReference>
<evidence type="ECO:0000256" key="6">
    <source>
        <dbReference type="ARBA" id="ARBA00005412"/>
    </source>
</evidence>
<comment type="pathway">
    <text evidence="5 18">Metabolic intermediate biosynthesis; chorismate biosynthesis; chorismate from D-erythrose 4-phosphate and phosphoenolpyruvate: step 2/7.</text>
</comment>
<dbReference type="InterPro" id="IPR016037">
    <property type="entry name" value="DHQ_synth_AroB"/>
</dbReference>
<evidence type="ECO:0000256" key="16">
    <source>
        <dbReference type="ARBA" id="ARBA00023239"/>
    </source>
</evidence>
<dbReference type="GO" id="GO:0003856">
    <property type="term" value="F:3-dehydroquinate synthase activity"/>
    <property type="evidence" value="ECO:0007669"/>
    <property type="project" value="UniProtKB-UniRule"/>
</dbReference>
<keyword evidence="12 18" id="KW-0547">Nucleotide-binding</keyword>
<keyword evidence="11 18" id="KW-0479">Metal-binding</keyword>
<evidence type="ECO:0000256" key="13">
    <source>
        <dbReference type="ARBA" id="ARBA00022833"/>
    </source>
</evidence>
<dbReference type="FunFam" id="3.40.50.1970:FF:000007">
    <property type="entry name" value="Pentafunctional AROM polypeptide"/>
    <property type="match status" value="1"/>
</dbReference>
<feature type="binding site" evidence="18">
    <location>
        <begin position="101"/>
        <end position="105"/>
    </location>
    <ligand>
        <name>NAD(+)</name>
        <dbReference type="ChEBI" id="CHEBI:57540"/>
    </ligand>
</feature>
<keyword evidence="17 18" id="KW-0170">Cobalt</keyword>
<evidence type="ECO:0000256" key="17">
    <source>
        <dbReference type="ARBA" id="ARBA00023285"/>
    </source>
</evidence>
<dbReference type="EMBL" id="FQZV01000023">
    <property type="protein sequence ID" value="SHJ38623.1"/>
    <property type="molecule type" value="Genomic_DNA"/>
</dbReference>
<keyword evidence="15 18" id="KW-0057">Aromatic amino acid biosynthesis</keyword>
<organism evidence="21 22">
    <name type="scientific">Geosporobacter subterraneus DSM 17957</name>
    <dbReference type="NCBI Taxonomy" id="1121919"/>
    <lineage>
        <taxon>Bacteria</taxon>
        <taxon>Bacillati</taxon>
        <taxon>Bacillota</taxon>
        <taxon>Clostridia</taxon>
        <taxon>Peptostreptococcales</taxon>
        <taxon>Thermotaleaceae</taxon>
        <taxon>Geosporobacter</taxon>
    </lineage>
</organism>
<dbReference type="PIRSF" id="PIRSF001455">
    <property type="entry name" value="DHQ_synth"/>
    <property type="match status" value="1"/>
</dbReference>
<dbReference type="SUPFAM" id="SSF56796">
    <property type="entry name" value="Dehydroquinate synthase-like"/>
    <property type="match status" value="1"/>
</dbReference>
<feature type="binding site" evidence="18">
    <location>
        <position position="260"/>
    </location>
    <ligand>
        <name>Zn(2+)</name>
        <dbReference type="ChEBI" id="CHEBI:29105"/>
    </ligand>
</feature>
<keyword evidence="13 18" id="KW-0862">Zinc</keyword>
<feature type="binding site" evidence="18">
    <location>
        <begin position="125"/>
        <end position="126"/>
    </location>
    <ligand>
        <name>NAD(+)</name>
        <dbReference type="ChEBI" id="CHEBI:57540"/>
    </ligand>
</feature>
<dbReference type="InterPro" id="IPR056179">
    <property type="entry name" value="DHQS_C"/>
</dbReference>
<gene>
    <name evidence="18" type="primary">aroB</name>
    <name evidence="21" type="ORF">SAMN02745975_01962</name>
</gene>
<comment type="subcellular location">
    <subcellularLocation>
        <location evidence="4 18">Cytoplasm</location>
    </subcellularLocation>
</comment>
<dbReference type="InterPro" id="IPR030963">
    <property type="entry name" value="DHQ_synth_fam"/>
</dbReference>
<comment type="catalytic activity">
    <reaction evidence="1 18">
        <text>7-phospho-2-dehydro-3-deoxy-D-arabino-heptonate = 3-dehydroquinate + phosphate</text>
        <dbReference type="Rhea" id="RHEA:21968"/>
        <dbReference type="ChEBI" id="CHEBI:32364"/>
        <dbReference type="ChEBI" id="CHEBI:43474"/>
        <dbReference type="ChEBI" id="CHEBI:58394"/>
        <dbReference type="EC" id="4.2.3.4"/>
    </reaction>
</comment>
<dbReference type="Pfam" id="PF01761">
    <property type="entry name" value="DHQ_synthase"/>
    <property type="match status" value="1"/>
</dbReference>
<dbReference type="NCBIfam" id="TIGR01357">
    <property type="entry name" value="aroB"/>
    <property type="match status" value="1"/>
</dbReference>
<comment type="similarity">
    <text evidence="6 18">Belongs to the sugar phosphate cyclases superfamily. Dehydroquinate synthase family.</text>
</comment>
<keyword evidence="9 18" id="KW-0963">Cytoplasm</keyword>
<dbReference type="AlphaFoldDB" id="A0A1M6IVX4"/>
<dbReference type="UniPathway" id="UPA00053">
    <property type="reaction ID" value="UER00085"/>
</dbReference>
<evidence type="ECO:0000256" key="18">
    <source>
        <dbReference type="HAMAP-Rule" id="MF_00110"/>
    </source>
</evidence>
<comment type="caution">
    <text evidence="18">Lacks conserved residue(s) required for the propagation of feature annotation.</text>
</comment>
<feature type="binding site" evidence="18">
    <location>
        <position position="147"/>
    </location>
    <ligand>
        <name>NAD(+)</name>
        <dbReference type="ChEBI" id="CHEBI:57540"/>
    </ligand>
</feature>
<evidence type="ECO:0000256" key="3">
    <source>
        <dbReference type="ARBA" id="ARBA00001947"/>
    </source>
</evidence>
<dbReference type="OrthoDB" id="9806583at2"/>
<dbReference type="Gene3D" id="3.40.50.1970">
    <property type="match status" value="1"/>
</dbReference>
<keyword evidence="16 18" id="KW-0456">Lyase</keyword>
<dbReference type="GO" id="GO:0008652">
    <property type="term" value="P:amino acid biosynthetic process"/>
    <property type="evidence" value="ECO:0007669"/>
    <property type="project" value="UniProtKB-KW"/>
</dbReference>
<comment type="cofactor">
    <cofactor evidence="3">
        <name>Zn(2+)</name>
        <dbReference type="ChEBI" id="CHEBI:29105"/>
    </cofactor>
</comment>
<dbReference type="HAMAP" id="MF_00110">
    <property type="entry name" value="DHQ_synthase"/>
    <property type="match status" value="1"/>
</dbReference>
<evidence type="ECO:0000256" key="5">
    <source>
        <dbReference type="ARBA" id="ARBA00004661"/>
    </source>
</evidence>
<evidence type="ECO:0000256" key="12">
    <source>
        <dbReference type="ARBA" id="ARBA00022741"/>
    </source>
</evidence>
<evidence type="ECO:0000259" key="20">
    <source>
        <dbReference type="Pfam" id="PF24621"/>
    </source>
</evidence>
<feature type="binding site" evidence="18">
    <location>
        <position position="243"/>
    </location>
    <ligand>
        <name>Zn(2+)</name>
        <dbReference type="ChEBI" id="CHEBI:29105"/>
    </ligand>
</feature>